<feature type="compositionally biased region" description="Basic and acidic residues" evidence="1">
    <location>
        <begin position="153"/>
        <end position="173"/>
    </location>
</feature>
<name>A0AAQ3U1J4_PASNO</name>
<keyword evidence="5" id="KW-1185">Reference proteome</keyword>
<evidence type="ECO:0000259" key="2">
    <source>
        <dbReference type="Pfam" id="PF17921"/>
    </source>
</evidence>
<feature type="compositionally biased region" description="Low complexity" evidence="1">
    <location>
        <begin position="459"/>
        <end position="474"/>
    </location>
</feature>
<dbReference type="InterPro" id="IPR056924">
    <property type="entry name" value="SH3_Tf2-1"/>
</dbReference>
<dbReference type="PANTHER" id="PTHR45835:SF99">
    <property type="entry name" value="CHROMO DOMAIN-CONTAINING PROTEIN-RELATED"/>
    <property type="match status" value="1"/>
</dbReference>
<accession>A0AAQ3U1J4</accession>
<feature type="domain" description="Integrase zinc-binding" evidence="2">
    <location>
        <begin position="1"/>
        <end position="49"/>
    </location>
</feature>
<dbReference type="EMBL" id="CP144751">
    <property type="protein sequence ID" value="WVZ83583.1"/>
    <property type="molecule type" value="Genomic_DNA"/>
</dbReference>
<dbReference type="Gene3D" id="1.10.340.70">
    <property type="match status" value="1"/>
</dbReference>
<dbReference type="Gene3D" id="3.30.420.10">
    <property type="entry name" value="Ribonuclease H-like superfamily/Ribonuclease H"/>
    <property type="match status" value="1"/>
</dbReference>
<gene>
    <name evidence="4" type="ORF">U9M48_030715</name>
</gene>
<dbReference type="AlphaFoldDB" id="A0AAQ3U1J4"/>
<dbReference type="InterPro" id="IPR016197">
    <property type="entry name" value="Chromo-like_dom_sf"/>
</dbReference>
<dbReference type="Pfam" id="PF17921">
    <property type="entry name" value="Integrase_H2C2"/>
    <property type="match status" value="1"/>
</dbReference>
<sequence length="502" mass="57293">MEEAHNSAYSIHPWSTKMYLDLKTDYGWKGMKADIARYVARCDVCRETSKPAGLLQPLPIPMWKWDEIGMDFVTGLPRTPKGNDAIWVIIDRLTKTAHFLPVRTTYNGAKLAQLYIENVRNSVDRGTRFTSKFWKSLQEAMGTKLDFSTAYHPRTDGRRKDKSSHGRYVESVRSHLRHQPGSRPSVCEFSYNNGRQAGLGMAPFEALYGRKCRTPLMWHEVGERSLVGPALIKEAEEKVAELNPDRRVMPMARRRELGFEEGDSVYLKVSPIRGTKRFRIKGKLAPRYIGPYKVVRRIGKVAYKLELPESMRDIHDVFHVSQLRKCLKVPDQQINLTAEELQPDLVYQERPIKILDTVARKTRTTTTKICRVLWSRHGEEEATWEREDALRKEHPHLFENQPDLEDEISSKRGSPAQRPHLSLPLPPSRMGRAQPASRSRSLFGPTAHSPPPVPYLRHAPPTTRARARAVVAAPSPTFAPPQHLGRGTRAPPQHLGRALERP</sequence>
<feature type="domain" description="Tf2-1-like SH3-like" evidence="3">
    <location>
        <begin position="262"/>
        <end position="326"/>
    </location>
</feature>
<proteinExistence type="predicted"/>
<feature type="region of interest" description="Disordered" evidence="1">
    <location>
        <begin position="151"/>
        <end position="184"/>
    </location>
</feature>
<evidence type="ECO:0000259" key="3">
    <source>
        <dbReference type="Pfam" id="PF24626"/>
    </source>
</evidence>
<dbReference type="SUPFAM" id="SSF54160">
    <property type="entry name" value="Chromo domain-like"/>
    <property type="match status" value="1"/>
</dbReference>
<dbReference type="SUPFAM" id="SSF53098">
    <property type="entry name" value="Ribonuclease H-like"/>
    <property type="match status" value="1"/>
</dbReference>
<evidence type="ECO:0000256" key="1">
    <source>
        <dbReference type="SAM" id="MobiDB-lite"/>
    </source>
</evidence>
<evidence type="ECO:0008006" key="6">
    <source>
        <dbReference type="Google" id="ProtNLM"/>
    </source>
</evidence>
<dbReference type="InterPro" id="IPR036397">
    <property type="entry name" value="RNaseH_sf"/>
</dbReference>
<dbReference type="Pfam" id="PF24626">
    <property type="entry name" value="SH3_Tf2-1"/>
    <property type="match status" value="1"/>
</dbReference>
<evidence type="ECO:0000313" key="5">
    <source>
        <dbReference type="Proteomes" id="UP001341281"/>
    </source>
</evidence>
<dbReference type="InterPro" id="IPR041588">
    <property type="entry name" value="Integrase_H2C2"/>
</dbReference>
<feature type="region of interest" description="Disordered" evidence="1">
    <location>
        <begin position="396"/>
        <end position="502"/>
    </location>
</feature>
<protein>
    <recommendedName>
        <fullName evidence="6">Retrotransposon protein, putative, Ty3-gypsy subclass</fullName>
    </recommendedName>
</protein>
<organism evidence="4 5">
    <name type="scientific">Paspalum notatum var. saurae</name>
    <dbReference type="NCBI Taxonomy" id="547442"/>
    <lineage>
        <taxon>Eukaryota</taxon>
        <taxon>Viridiplantae</taxon>
        <taxon>Streptophyta</taxon>
        <taxon>Embryophyta</taxon>
        <taxon>Tracheophyta</taxon>
        <taxon>Spermatophyta</taxon>
        <taxon>Magnoliopsida</taxon>
        <taxon>Liliopsida</taxon>
        <taxon>Poales</taxon>
        <taxon>Poaceae</taxon>
        <taxon>PACMAD clade</taxon>
        <taxon>Panicoideae</taxon>
        <taxon>Andropogonodae</taxon>
        <taxon>Paspaleae</taxon>
        <taxon>Paspalinae</taxon>
        <taxon>Paspalum</taxon>
    </lineage>
</organism>
<dbReference type="PANTHER" id="PTHR45835">
    <property type="entry name" value="YALI0A06105P"/>
    <property type="match status" value="1"/>
</dbReference>
<dbReference type="Proteomes" id="UP001341281">
    <property type="component" value="Chromosome 07"/>
</dbReference>
<dbReference type="GO" id="GO:0003676">
    <property type="term" value="F:nucleic acid binding"/>
    <property type="evidence" value="ECO:0007669"/>
    <property type="project" value="InterPro"/>
</dbReference>
<dbReference type="InterPro" id="IPR012337">
    <property type="entry name" value="RNaseH-like_sf"/>
</dbReference>
<evidence type="ECO:0000313" key="4">
    <source>
        <dbReference type="EMBL" id="WVZ83583.1"/>
    </source>
</evidence>
<reference evidence="4 5" key="1">
    <citation type="submission" date="2024-02" db="EMBL/GenBank/DDBJ databases">
        <title>High-quality chromosome-scale genome assembly of Pensacola bahiagrass (Paspalum notatum Flugge var. saurae).</title>
        <authorList>
            <person name="Vega J.M."/>
            <person name="Podio M."/>
            <person name="Orjuela J."/>
            <person name="Siena L.A."/>
            <person name="Pessino S.C."/>
            <person name="Combes M.C."/>
            <person name="Mariac C."/>
            <person name="Albertini E."/>
            <person name="Pupilli F."/>
            <person name="Ortiz J.P.A."/>
            <person name="Leblanc O."/>
        </authorList>
    </citation>
    <scope>NUCLEOTIDE SEQUENCE [LARGE SCALE GENOMIC DNA]</scope>
    <source>
        <strain evidence="4">R1</strain>
        <tissue evidence="4">Leaf</tissue>
    </source>
</reference>